<protein>
    <recommendedName>
        <fullName evidence="3">XRE family transcriptional regulator</fullName>
    </recommendedName>
</protein>
<proteinExistence type="predicted"/>
<dbReference type="Proteomes" id="UP001589536">
    <property type="component" value="Unassembled WGS sequence"/>
</dbReference>
<comment type="caution">
    <text evidence="1">The sequence shown here is derived from an EMBL/GenBank/DDBJ whole genome shotgun (WGS) entry which is preliminary data.</text>
</comment>
<evidence type="ECO:0000313" key="1">
    <source>
        <dbReference type="EMBL" id="MFB9713999.1"/>
    </source>
</evidence>
<organism evidence="1 2">
    <name type="scientific">Arthrobacter methylotrophus</name>
    <dbReference type="NCBI Taxonomy" id="121291"/>
    <lineage>
        <taxon>Bacteria</taxon>
        <taxon>Bacillati</taxon>
        <taxon>Actinomycetota</taxon>
        <taxon>Actinomycetes</taxon>
        <taxon>Micrococcales</taxon>
        <taxon>Micrococcaceae</taxon>
        <taxon>Arthrobacter</taxon>
    </lineage>
</organism>
<evidence type="ECO:0000313" key="2">
    <source>
        <dbReference type="Proteomes" id="UP001589536"/>
    </source>
</evidence>
<accession>A0ABV5UNB7</accession>
<evidence type="ECO:0008006" key="3">
    <source>
        <dbReference type="Google" id="ProtNLM"/>
    </source>
</evidence>
<dbReference type="EMBL" id="JBHMBH010000019">
    <property type="protein sequence ID" value="MFB9713999.1"/>
    <property type="molecule type" value="Genomic_DNA"/>
</dbReference>
<sequence>MADAALARTRIDALRDAGMTTAEIAHLCGVHPNVIDFARLGRNGRKPATVKASTLQALNAISYRDIAGLERRPGRKVDGDVPRRQIQSLYSLGWTGKAIAEQAGTLATNISWLLAGHGTTEEIRAGVARAYETMRTTTPSEATGPDRSQAARARNRAVANGWTIDTAEDHEYAIAA</sequence>
<gene>
    <name evidence="1" type="ORF">ACFFPI_07495</name>
</gene>
<dbReference type="RefSeq" id="WP_376953972.1">
    <property type="nucleotide sequence ID" value="NZ_JBHMBH010000019.1"/>
</dbReference>
<name>A0ABV5UNB7_9MICC</name>
<reference evidence="1 2" key="1">
    <citation type="submission" date="2024-09" db="EMBL/GenBank/DDBJ databases">
        <authorList>
            <person name="Sun Q."/>
            <person name="Mori K."/>
        </authorList>
    </citation>
    <scope>NUCLEOTIDE SEQUENCE [LARGE SCALE GENOMIC DNA]</scope>
    <source>
        <strain evidence="1 2">JCM 13519</strain>
    </source>
</reference>
<keyword evidence="2" id="KW-1185">Reference proteome</keyword>